<dbReference type="GeneID" id="95979984"/>
<feature type="region of interest" description="Disordered" evidence="1">
    <location>
        <begin position="20"/>
        <end position="312"/>
    </location>
</feature>
<accession>A0ABR3P4X6</accession>
<sequence length="669" mass="71964">MSEASGQTSIAARIAALKLDHVGRAPGGPPPPPYKRSTTIDVQQDVTTVPNIERPGIPTRQQTTNVPLVNSYTTAANNDIGNMPADARTNGSPMRMNGKAPPPQMPKKPSRSAAPALPPRRPSGPAPQLPPRRPSEMSLEAPVAQDGNLGRRPSTDSTASAMSGTSSLSRVSTRTGTSIGTAASANRFTIKAPEYDPSKLPPLPPRREKSDTETPRVALRSNKSTSSVPSLLVVPQKSQSVPPPEPSTSTRPKQSILSLGFNNPVPAPIEPNSAETRRDDGRPPVPLASRPDLTKLKASKPKLNGNPVSPPSQDSCLKCRDFSAVDAHAARFPRQSIPSTDLGWLSNQLTSQFPSATDKARALFTWLHHNIDYDTVAFYNNAVKPSTPASTLATGLAVCEGYAGLFTALASKCGLESVVVGGHGKGYGFVQPGPSGPLPPYNPGGHAWNAVKIDDGKWKLIDCCWGAGAVGGPNQPYQRGFSPHHFTRDNVDFGLSHFPADKRYLLREDGRPEISWAEYILGPSNGAEPPQMFNGFTSEEGIAVESFRPLTKHISVYGNSTPFIRFQFSKVCTHWDNETMGNGKHYVYILETAGTEGRERNLLPFETNGFFWWIDVAPRDLGAARQQVKIAAVNSFDGGDGRGVSPKLFKEKVGRCGMGWGYVALFELV</sequence>
<dbReference type="SUPFAM" id="SSF54001">
    <property type="entry name" value="Cysteine proteinases"/>
    <property type="match status" value="1"/>
</dbReference>
<feature type="compositionally biased region" description="Polar residues" evidence="1">
    <location>
        <begin position="59"/>
        <end position="80"/>
    </location>
</feature>
<feature type="compositionally biased region" description="Pro residues" evidence="1">
    <location>
        <begin position="116"/>
        <end position="132"/>
    </location>
</feature>
<dbReference type="EMBL" id="JBFMKM010000014">
    <property type="protein sequence ID" value="KAL1297746.1"/>
    <property type="molecule type" value="Genomic_DNA"/>
</dbReference>
<dbReference type="PANTHER" id="PTHR46333">
    <property type="entry name" value="CYTOKINESIS PROTEIN 3"/>
    <property type="match status" value="1"/>
</dbReference>
<name>A0ABR3P4X6_9PEZI</name>
<comment type="caution">
    <text evidence="3">The sequence shown here is derived from an EMBL/GenBank/DDBJ whole genome shotgun (WGS) entry which is preliminary data.</text>
</comment>
<keyword evidence="4" id="KW-1185">Reference proteome</keyword>
<dbReference type="PANTHER" id="PTHR46333:SF5">
    <property type="entry name" value="TRANSGLUTAMINASE-LIKE DOMAIN-CONTAINING PROTEIN"/>
    <property type="match status" value="1"/>
</dbReference>
<dbReference type="Pfam" id="PF01841">
    <property type="entry name" value="Transglut_core"/>
    <property type="match status" value="1"/>
</dbReference>
<dbReference type="RefSeq" id="XP_069197428.1">
    <property type="nucleotide sequence ID" value="XM_069346219.1"/>
</dbReference>
<evidence type="ECO:0000256" key="1">
    <source>
        <dbReference type="SAM" id="MobiDB-lite"/>
    </source>
</evidence>
<dbReference type="InterPro" id="IPR002931">
    <property type="entry name" value="Transglutaminase-like"/>
</dbReference>
<feature type="domain" description="Transglutaminase-like" evidence="2">
    <location>
        <begin position="391"/>
        <end position="465"/>
    </location>
</feature>
<feature type="compositionally biased region" description="Low complexity" evidence="1">
    <location>
        <begin position="226"/>
        <end position="240"/>
    </location>
</feature>
<reference evidence="3 4" key="1">
    <citation type="submission" date="2024-07" db="EMBL/GenBank/DDBJ databases">
        <title>Draft sequence of the Neodothiora populina.</title>
        <authorList>
            <person name="Drown D.D."/>
            <person name="Schuette U.S."/>
            <person name="Buechlein A.B."/>
            <person name="Rusch D.R."/>
            <person name="Winton L.W."/>
            <person name="Adams G.A."/>
        </authorList>
    </citation>
    <scope>NUCLEOTIDE SEQUENCE [LARGE SCALE GENOMIC DNA]</scope>
    <source>
        <strain evidence="3 4">CPC 39397</strain>
    </source>
</reference>
<dbReference type="InterPro" id="IPR038765">
    <property type="entry name" value="Papain-like_cys_pep_sf"/>
</dbReference>
<protein>
    <recommendedName>
        <fullName evidence="2">Transglutaminase-like domain-containing protein</fullName>
    </recommendedName>
</protein>
<feature type="compositionally biased region" description="Low complexity" evidence="1">
    <location>
        <begin position="39"/>
        <end position="49"/>
    </location>
</feature>
<organism evidence="3 4">
    <name type="scientific">Neodothiora populina</name>
    <dbReference type="NCBI Taxonomy" id="2781224"/>
    <lineage>
        <taxon>Eukaryota</taxon>
        <taxon>Fungi</taxon>
        <taxon>Dikarya</taxon>
        <taxon>Ascomycota</taxon>
        <taxon>Pezizomycotina</taxon>
        <taxon>Dothideomycetes</taxon>
        <taxon>Dothideomycetidae</taxon>
        <taxon>Dothideales</taxon>
        <taxon>Dothioraceae</taxon>
        <taxon>Neodothiora</taxon>
    </lineage>
</organism>
<dbReference type="Gene3D" id="3.10.620.30">
    <property type="match status" value="1"/>
</dbReference>
<dbReference type="Proteomes" id="UP001562354">
    <property type="component" value="Unassembled WGS sequence"/>
</dbReference>
<evidence type="ECO:0000259" key="2">
    <source>
        <dbReference type="SMART" id="SM00460"/>
    </source>
</evidence>
<dbReference type="InterPro" id="IPR052557">
    <property type="entry name" value="CAP/Cytokinesis_protein"/>
</dbReference>
<feature type="compositionally biased region" description="Polar residues" evidence="1">
    <location>
        <begin position="248"/>
        <end position="261"/>
    </location>
</feature>
<gene>
    <name evidence="3" type="ORF">AAFC00_006285</name>
</gene>
<evidence type="ECO:0000313" key="3">
    <source>
        <dbReference type="EMBL" id="KAL1297746.1"/>
    </source>
</evidence>
<feature type="compositionally biased region" description="Polar residues" evidence="1">
    <location>
        <begin position="155"/>
        <end position="187"/>
    </location>
</feature>
<proteinExistence type="predicted"/>
<feature type="compositionally biased region" description="Basic and acidic residues" evidence="1">
    <location>
        <begin position="205"/>
        <end position="214"/>
    </location>
</feature>
<dbReference type="SMART" id="SM00460">
    <property type="entry name" value="TGc"/>
    <property type="match status" value="1"/>
</dbReference>
<evidence type="ECO:0000313" key="4">
    <source>
        <dbReference type="Proteomes" id="UP001562354"/>
    </source>
</evidence>